<accession>A0A7J6E2V6</accession>
<feature type="region of interest" description="Disordered" evidence="1">
    <location>
        <begin position="46"/>
        <end position="124"/>
    </location>
</feature>
<sequence length="124" mass="14064">MKVAITAGIDAHSRPRKFLNKLRVGSYTLGRRMLVTIRFHLLPQKSWSEEERSGSLNCGSSSSPKRTRARAAITAKTSSRKNNRLSLYSDSSGFFNGDKQGPQKFQENDDDQMMPKGPYRKRKI</sequence>
<evidence type="ECO:0000256" key="1">
    <source>
        <dbReference type="SAM" id="MobiDB-lite"/>
    </source>
</evidence>
<keyword evidence="3" id="KW-1185">Reference proteome</keyword>
<gene>
    <name evidence="2" type="ORF">G4B88_009802</name>
</gene>
<evidence type="ECO:0000313" key="3">
    <source>
        <dbReference type="Proteomes" id="UP000583929"/>
    </source>
</evidence>
<dbReference type="AlphaFoldDB" id="A0A7J6E2V6"/>
<dbReference type="EMBL" id="JAATIQ010000522">
    <property type="protein sequence ID" value="KAF4352728.1"/>
    <property type="molecule type" value="Genomic_DNA"/>
</dbReference>
<feature type="compositionally biased region" description="Polar residues" evidence="1">
    <location>
        <begin position="84"/>
        <end position="94"/>
    </location>
</feature>
<protein>
    <submittedName>
        <fullName evidence="2">Uncharacterized protein</fullName>
    </submittedName>
</protein>
<comment type="caution">
    <text evidence="2">The sequence shown here is derived from an EMBL/GenBank/DDBJ whole genome shotgun (WGS) entry which is preliminary data.</text>
</comment>
<name>A0A7J6E2V6_CANSA</name>
<dbReference type="Proteomes" id="UP000583929">
    <property type="component" value="Unassembled WGS sequence"/>
</dbReference>
<proteinExistence type="predicted"/>
<reference evidence="2 3" key="1">
    <citation type="journal article" date="2020" name="bioRxiv">
        <title>Sequence and annotation of 42 cannabis genomes reveals extensive copy number variation in cannabinoid synthesis and pathogen resistance genes.</title>
        <authorList>
            <person name="Mckernan K.J."/>
            <person name="Helbert Y."/>
            <person name="Kane L.T."/>
            <person name="Ebling H."/>
            <person name="Zhang L."/>
            <person name="Liu B."/>
            <person name="Eaton Z."/>
            <person name="Mclaughlin S."/>
            <person name="Kingan S."/>
            <person name="Baybayan P."/>
            <person name="Concepcion G."/>
            <person name="Jordan M."/>
            <person name="Riva A."/>
            <person name="Barbazuk W."/>
            <person name="Harkins T."/>
        </authorList>
    </citation>
    <scope>NUCLEOTIDE SEQUENCE [LARGE SCALE GENOMIC DNA]</scope>
    <source>
        <strain evidence="3">cv. Jamaican Lion 4</strain>
        <tissue evidence="2">Leaf</tissue>
    </source>
</reference>
<feature type="compositionally biased region" description="Low complexity" evidence="1">
    <location>
        <begin position="54"/>
        <end position="63"/>
    </location>
</feature>
<evidence type="ECO:0000313" key="2">
    <source>
        <dbReference type="EMBL" id="KAF4352728.1"/>
    </source>
</evidence>
<organism evidence="2 3">
    <name type="scientific">Cannabis sativa</name>
    <name type="common">Hemp</name>
    <name type="synonym">Marijuana</name>
    <dbReference type="NCBI Taxonomy" id="3483"/>
    <lineage>
        <taxon>Eukaryota</taxon>
        <taxon>Viridiplantae</taxon>
        <taxon>Streptophyta</taxon>
        <taxon>Embryophyta</taxon>
        <taxon>Tracheophyta</taxon>
        <taxon>Spermatophyta</taxon>
        <taxon>Magnoliopsida</taxon>
        <taxon>eudicotyledons</taxon>
        <taxon>Gunneridae</taxon>
        <taxon>Pentapetalae</taxon>
        <taxon>rosids</taxon>
        <taxon>fabids</taxon>
        <taxon>Rosales</taxon>
        <taxon>Cannabaceae</taxon>
        <taxon>Cannabis</taxon>
    </lineage>
</organism>